<sequence length="483" mass="53734">MSSISYVDQHFPVHLSLVTAKDIQVKTRTVSERGKGGLRNKPTPSDFPDWKMVLQCEGPRCKTMLLVGGYFEWQLASTGPADKPFYKASLSETVFVWSELTQGMRLRAGSKAGTLSKLAVGTLPLGKVCTHRFNPKTGLGLGYSVCRGVPRRELTDSLNPSLKGNTRQTQIIGEMSHAEVVTGNNARVGRTGAVARKAASEVAKKKRPGGEDEVAGLRQLRERYILEDKKLLGPDEAANERHVLGFVKGISSEPFMITCFHAAMLIMLRWYGKREEGVFIDSIGHQVKDLAFLSSKTGLWEICKRLVVTIVGAHPGATDPRRIKSENYPPVVLMKGISSSENSYNLLMAMFLLLQKEQDANGNNVPICRIWSDCSDMIMGVCLTVMNKETREDYVTRMARLLLAGSPFPENRTIHNWCNPHAMAANSRWGKYDLKGLDGKVDSMPRDLRVLLTRYLLAAQELLTIAPSFPLLVQWIREKWALG</sequence>
<reference evidence="1 2" key="1">
    <citation type="journal article" date="2014" name="Nat. Commun.">
        <title>Klebsormidium flaccidum genome reveals primary factors for plant terrestrial adaptation.</title>
        <authorList>
            <person name="Hori K."/>
            <person name="Maruyama F."/>
            <person name="Fujisawa T."/>
            <person name="Togashi T."/>
            <person name="Yamamoto N."/>
            <person name="Seo M."/>
            <person name="Sato S."/>
            <person name="Yamada T."/>
            <person name="Mori H."/>
            <person name="Tajima N."/>
            <person name="Moriyama T."/>
            <person name="Ikeuchi M."/>
            <person name="Watanabe M."/>
            <person name="Wada H."/>
            <person name="Kobayashi K."/>
            <person name="Saito M."/>
            <person name="Masuda T."/>
            <person name="Sasaki-Sekimoto Y."/>
            <person name="Mashiguchi K."/>
            <person name="Awai K."/>
            <person name="Shimojima M."/>
            <person name="Masuda S."/>
            <person name="Iwai M."/>
            <person name="Nobusawa T."/>
            <person name="Narise T."/>
            <person name="Kondo S."/>
            <person name="Saito H."/>
            <person name="Sato R."/>
            <person name="Murakawa M."/>
            <person name="Ihara Y."/>
            <person name="Oshima-Yamada Y."/>
            <person name="Ohtaka K."/>
            <person name="Satoh M."/>
            <person name="Sonobe K."/>
            <person name="Ishii M."/>
            <person name="Ohtani R."/>
            <person name="Kanamori-Sato M."/>
            <person name="Honoki R."/>
            <person name="Miyazaki D."/>
            <person name="Mochizuki H."/>
            <person name="Umetsu J."/>
            <person name="Higashi K."/>
            <person name="Shibata D."/>
            <person name="Kamiya Y."/>
            <person name="Sato N."/>
            <person name="Nakamura Y."/>
            <person name="Tabata S."/>
            <person name="Ida S."/>
            <person name="Kurokawa K."/>
            <person name="Ohta H."/>
        </authorList>
    </citation>
    <scope>NUCLEOTIDE SEQUENCE [LARGE SCALE GENOMIC DNA]</scope>
    <source>
        <strain evidence="1 2">NIES-2285</strain>
    </source>
</reference>
<dbReference type="EMBL" id="DF238257">
    <property type="protein sequence ID" value="GAQ93115.1"/>
    <property type="molecule type" value="Genomic_DNA"/>
</dbReference>
<keyword evidence="2" id="KW-1185">Reference proteome</keyword>
<dbReference type="Proteomes" id="UP000054558">
    <property type="component" value="Unassembled WGS sequence"/>
</dbReference>
<accession>A0A1Y1IQD0</accession>
<dbReference type="AlphaFoldDB" id="A0A1Y1IQD0"/>
<protein>
    <submittedName>
        <fullName evidence="1">Uncharacterized protein</fullName>
    </submittedName>
</protein>
<evidence type="ECO:0000313" key="2">
    <source>
        <dbReference type="Proteomes" id="UP000054558"/>
    </source>
</evidence>
<evidence type="ECO:0000313" key="1">
    <source>
        <dbReference type="EMBL" id="GAQ93115.1"/>
    </source>
</evidence>
<dbReference type="STRING" id="105231.A0A1Y1IQD0"/>
<proteinExistence type="predicted"/>
<gene>
    <name evidence="1" type="ORF">KFL_013080020</name>
</gene>
<organism evidence="1 2">
    <name type="scientific">Klebsormidium nitens</name>
    <name type="common">Green alga</name>
    <name type="synonym">Ulothrix nitens</name>
    <dbReference type="NCBI Taxonomy" id="105231"/>
    <lineage>
        <taxon>Eukaryota</taxon>
        <taxon>Viridiplantae</taxon>
        <taxon>Streptophyta</taxon>
        <taxon>Klebsormidiophyceae</taxon>
        <taxon>Klebsormidiales</taxon>
        <taxon>Klebsormidiaceae</taxon>
        <taxon>Klebsormidium</taxon>
    </lineage>
</organism>
<name>A0A1Y1IQD0_KLENI</name>